<protein>
    <submittedName>
        <fullName evidence="3">Uncharacterized protein</fullName>
    </submittedName>
</protein>
<accession>A0A2U1PQ73</accession>
<gene>
    <name evidence="3" type="ORF">CTI12_AA122480</name>
</gene>
<evidence type="ECO:0000313" key="3">
    <source>
        <dbReference type="EMBL" id="PWA87880.1"/>
    </source>
</evidence>
<organism evidence="3 4">
    <name type="scientific">Artemisia annua</name>
    <name type="common">Sweet wormwood</name>
    <dbReference type="NCBI Taxonomy" id="35608"/>
    <lineage>
        <taxon>Eukaryota</taxon>
        <taxon>Viridiplantae</taxon>
        <taxon>Streptophyta</taxon>
        <taxon>Embryophyta</taxon>
        <taxon>Tracheophyta</taxon>
        <taxon>Spermatophyta</taxon>
        <taxon>Magnoliopsida</taxon>
        <taxon>eudicotyledons</taxon>
        <taxon>Gunneridae</taxon>
        <taxon>Pentapetalae</taxon>
        <taxon>asterids</taxon>
        <taxon>campanulids</taxon>
        <taxon>Asterales</taxon>
        <taxon>Asteraceae</taxon>
        <taxon>Asteroideae</taxon>
        <taxon>Anthemideae</taxon>
        <taxon>Artemisiinae</taxon>
        <taxon>Artemisia</taxon>
    </lineage>
</organism>
<keyword evidence="4" id="KW-1185">Reference proteome</keyword>
<feature type="coiled-coil region" evidence="1">
    <location>
        <begin position="178"/>
        <end position="212"/>
    </location>
</feature>
<dbReference type="AlphaFoldDB" id="A0A2U1PQ73"/>
<dbReference type="EMBL" id="PKPP01000869">
    <property type="protein sequence ID" value="PWA87880.1"/>
    <property type="molecule type" value="Genomic_DNA"/>
</dbReference>
<dbReference type="Proteomes" id="UP000245207">
    <property type="component" value="Unassembled WGS sequence"/>
</dbReference>
<name>A0A2U1PQ73_ARTAN</name>
<feature type="coiled-coil region" evidence="1">
    <location>
        <begin position="249"/>
        <end position="276"/>
    </location>
</feature>
<feature type="compositionally biased region" description="Acidic residues" evidence="2">
    <location>
        <begin position="98"/>
        <end position="107"/>
    </location>
</feature>
<evidence type="ECO:0000256" key="1">
    <source>
        <dbReference type="SAM" id="Coils"/>
    </source>
</evidence>
<comment type="caution">
    <text evidence="3">The sequence shown here is derived from an EMBL/GenBank/DDBJ whole genome shotgun (WGS) entry which is preliminary data.</text>
</comment>
<evidence type="ECO:0000256" key="2">
    <source>
        <dbReference type="SAM" id="MobiDB-lite"/>
    </source>
</evidence>
<keyword evidence="1" id="KW-0175">Coiled coil</keyword>
<feature type="compositionally biased region" description="Polar residues" evidence="2">
    <location>
        <begin position="51"/>
        <end position="64"/>
    </location>
</feature>
<reference evidence="3 4" key="1">
    <citation type="journal article" date="2018" name="Mol. Plant">
        <title>The genome of Artemisia annua provides insight into the evolution of Asteraceae family and artemisinin biosynthesis.</title>
        <authorList>
            <person name="Shen Q."/>
            <person name="Zhang L."/>
            <person name="Liao Z."/>
            <person name="Wang S."/>
            <person name="Yan T."/>
            <person name="Shi P."/>
            <person name="Liu M."/>
            <person name="Fu X."/>
            <person name="Pan Q."/>
            <person name="Wang Y."/>
            <person name="Lv Z."/>
            <person name="Lu X."/>
            <person name="Zhang F."/>
            <person name="Jiang W."/>
            <person name="Ma Y."/>
            <person name="Chen M."/>
            <person name="Hao X."/>
            <person name="Li L."/>
            <person name="Tang Y."/>
            <person name="Lv G."/>
            <person name="Zhou Y."/>
            <person name="Sun X."/>
            <person name="Brodelius P.E."/>
            <person name="Rose J.K.C."/>
            <person name="Tang K."/>
        </authorList>
    </citation>
    <scope>NUCLEOTIDE SEQUENCE [LARGE SCALE GENOMIC DNA]</scope>
    <source>
        <strain evidence="4">cv. Huhao1</strain>
        <tissue evidence="3">Leaf</tissue>
    </source>
</reference>
<proteinExistence type="predicted"/>
<evidence type="ECO:0000313" key="4">
    <source>
        <dbReference type="Proteomes" id="UP000245207"/>
    </source>
</evidence>
<sequence length="307" mass="34676">MREEVNVSTIGYNALMHWVEKRTLHLFLSEVVPEEAVPEQQVAPNEEPMQEPTSSHADSSSSVQMYEVEKPEPSTGRKRMASGDDGEGSSRKRRMIGEEDSAEDEEASMALPEKEVVYPSAYAVAMRETESPFVGASPHKKAGEGVSRPPGSVTQLIGELGSLAVQLQTSYAEETGSAVQKDAEIARLQAQLAEARAEAESSKARAERLSGEKVSLLLQVERERSLLENHQASCKWIRGYMDQWKVHHFEQLEVLREAVQAQLREHEEKLRRMTIEYEEELYPQLMQMIAERMYLFLPCIYFANVFA</sequence>
<feature type="region of interest" description="Disordered" evidence="2">
    <location>
        <begin position="37"/>
        <end position="112"/>
    </location>
</feature>